<feature type="transmembrane region" description="Helical" evidence="6">
    <location>
        <begin position="388"/>
        <end position="410"/>
    </location>
</feature>
<evidence type="ECO:0000256" key="4">
    <source>
        <dbReference type="ARBA" id="ARBA00022989"/>
    </source>
</evidence>
<evidence type="ECO:0000256" key="5">
    <source>
        <dbReference type="ARBA" id="ARBA00023136"/>
    </source>
</evidence>
<dbReference type="PANTHER" id="PTHR30250:SF11">
    <property type="entry name" value="O-ANTIGEN TRANSPORTER-RELATED"/>
    <property type="match status" value="1"/>
</dbReference>
<accession>A0A316ASH3</accession>
<proteinExistence type="predicted"/>
<dbReference type="InterPro" id="IPR050833">
    <property type="entry name" value="Poly_Biosynth_Transport"/>
</dbReference>
<keyword evidence="5 6" id="KW-0472">Membrane</keyword>
<sequence>MRGGFLGVAVATAVAAVFTLLLNAAVFRGSTTEAQQAAFTVFWYGALIVSFGVFLPLEQVVSRAASEGRLRGATVVRPALVLLVVAVGGVLLASPLLGNDAGTRTWVVVALVTLSGISALQYAARGLALGRGRMGPYAAALAADAVLRGLAATLVTVLVFQPPAWLFAVFVLASALLAHVGLLLVLRRQSAGVTAASIAGPVAGGAAGTPMTRAALTLLGASVAGQLLLNAGPIAVGLEPGKEAVIAAYGAAFTLARAPLFVVVPAQAVLVPPLTRMVAEGRLHELRVRMAQFSAAVVLVAAVGAGVGGLLARPAMDLFTKGQLQVPPGLMALMVGGCLVHAGLVVGTQALVATGKERAVLTCWIAGLVVAAAWIAVAQLGFGVTASWGVAGGFTAGSAAAWLLSVLVLVQRPHPRP</sequence>
<feature type="transmembrane region" description="Helical" evidence="6">
    <location>
        <begin position="38"/>
        <end position="57"/>
    </location>
</feature>
<evidence type="ECO:0000256" key="6">
    <source>
        <dbReference type="SAM" id="Phobius"/>
    </source>
</evidence>
<reference evidence="7 8" key="1">
    <citation type="submission" date="2018-03" db="EMBL/GenBank/DDBJ databases">
        <title>Genomic Encyclopedia of Archaeal and Bacterial Type Strains, Phase II (KMG-II): from individual species to whole genera.</title>
        <authorList>
            <person name="Goeker M."/>
        </authorList>
    </citation>
    <scope>NUCLEOTIDE SEQUENCE [LARGE SCALE GENOMIC DNA]</scope>
    <source>
        <strain evidence="7 8">DSM 44889</strain>
    </source>
</reference>
<feature type="transmembrane region" description="Helical" evidence="6">
    <location>
        <begin position="103"/>
        <end position="124"/>
    </location>
</feature>
<comment type="caution">
    <text evidence="7">The sequence shown here is derived from an EMBL/GenBank/DDBJ whole genome shotgun (WGS) entry which is preliminary data.</text>
</comment>
<feature type="transmembrane region" description="Helical" evidence="6">
    <location>
        <begin position="165"/>
        <end position="186"/>
    </location>
</feature>
<dbReference type="RefSeq" id="WP_170131489.1">
    <property type="nucleotide sequence ID" value="NZ_QGDQ01000015.1"/>
</dbReference>
<dbReference type="Proteomes" id="UP000245469">
    <property type="component" value="Unassembled WGS sequence"/>
</dbReference>
<organism evidence="7 8">
    <name type="scientific">Quadrisphaera granulorum</name>
    <dbReference type="NCBI Taxonomy" id="317664"/>
    <lineage>
        <taxon>Bacteria</taxon>
        <taxon>Bacillati</taxon>
        <taxon>Actinomycetota</taxon>
        <taxon>Actinomycetes</taxon>
        <taxon>Kineosporiales</taxon>
        <taxon>Kineosporiaceae</taxon>
        <taxon>Quadrisphaera</taxon>
    </lineage>
</organism>
<feature type="transmembrane region" description="Helical" evidence="6">
    <location>
        <begin position="291"/>
        <end position="311"/>
    </location>
</feature>
<evidence type="ECO:0000313" key="8">
    <source>
        <dbReference type="Proteomes" id="UP000245469"/>
    </source>
</evidence>
<evidence type="ECO:0000256" key="2">
    <source>
        <dbReference type="ARBA" id="ARBA00022475"/>
    </source>
</evidence>
<gene>
    <name evidence="7" type="ORF">BXY45_11564</name>
</gene>
<dbReference type="PANTHER" id="PTHR30250">
    <property type="entry name" value="PST FAMILY PREDICTED COLANIC ACID TRANSPORTER"/>
    <property type="match status" value="1"/>
</dbReference>
<dbReference type="EMBL" id="QGDQ01000015">
    <property type="protein sequence ID" value="PWJ53047.1"/>
    <property type="molecule type" value="Genomic_DNA"/>
</dbReference>
<name>A0A316ASH3_9ACTN</name>
<feature type="transmembrane region" description="Helical" evidence="6">
    <location>
        <begin position="216"/>
        <end position="238"/>
    </location>
</feature>
<keyword evidence="4 6" id="KW-1133">Transmembrane helix</keyword>
<feature type="transmembrane region" description="Helical" evidence="6">
    <location>
        <begin position="359"/>
        <end position="382"/>
    </location>
</feature>
<evidence type="ECO:0000313" key="7">
    <source>
        <dbReference type="EMBL" id="PWJ53047.1"/>
    </source>
</evidence>
<protein>
    <submittedName>
        <fullName evidence="7">O-antigen/teichoic acid export membrane protein</fullName>
    </submittedName>
</protein>
<feature type="transmembrane region" description="Helical" evidence="6">
    <location>
        <begin position="136"/>
        <end position="159"/>
    </location>
</feature>
<dbReference type="AlphaFoldDB" id="A0A316ASH3"/>
<keyword evidence="8" id="KW-1185">Reference proteome</keyword>
<feature type="transmembrane region" description="Helical" evidence="6">
    <location>
        <begin position="244"/>
        <end position="270"/>
    </location>
</feature>
<evidence type="ECO:0000256" key="3">
    <source>
        <dbReference type="ARBA" id="ARBA00022692"/>
    </source>
</evidence>
<evidence type="ECO:0000256" key="1">
    <source>
        <dbReference type="ARBA" id="ARBA00004651"/>
    </source>
</evidence>
<feature type="transmembrane region" description="Helical" evidence="6">
    <location>
        <begin position="331"/>
        <end position="352"/>
    </location>
</feature>
<keyword evidence="2" id="KW-1003">Cell membrane</keyword>
<feature type="transmembrane region" description="Helical" evidence="6">
    <location>
        <begin position="78"/>
        <end position="97"/>
    </location>
</feature>
<comment type="subcellular location">
    <subcellularLocation>
        <location evidence="1">Cell membrane</location>
        <topology evidence="1">Multi-pass membrane protein</topology>
    </subcellularLocation>
</comment>
<dbReference type="GO" id="GO:0005886">
    <property type="term" value="C:plasma membrane"/>
    <property type="evidence" value="ECO:0007669"/>
    <property type="project" value="UniProtKB-SubCell"/>
</dbReference>
<keyword evidence="3 6" id="KW-0812">Transmembrane</keyword>